<name>A0ABU8RV06_9SPHN</name>
<dbReference type="InterPro" id="IPR045390">
    <property type="entry name" value="ABC-3C_MC3"/>
</dbReference>
<organism evidence="1 2">
    <name type="scientific">Novosphingobium anseongense</name>
    <dbReference type="NCBI Taxonomy" id="3133436"/>
    <lineage>
        <taxon>Bacteria</taxon>
        <taxon>Pseudomonadati</taxon>
        <taxon>Pseudomonadota</taxon>
        <taxon>Alphaproteobacteria</taxon>
        <taxon>Sphingomonadales</taxon>
        <taxon>Sphingomonadaceae</taxon>
        <taxon>Novosphingobium</taxon>
    </lineage>
</organism>
<keyword evidence="2" id="KW-1185">Reference proteome</keyword>
<comment type="caution">
    <text evidence="1">The sequence shown here is derived from an EMBL/GenBank/DDBJ whole genome shotgun (WGS) entry which is preliminary data.</text>
</comment>
<dbReference type="Proteomes" id="UP001361239">
    <property type="component" value="Unassembled WGS sequence"/>
</dbReference>
<sequence>MMADADISSVEAVQNSALGSVILWSFGRGYQEEVLGRLALLHLSFLVLPIVLHRPTLDRVTTTFPSSGMGKFIEKFERHREDLMAIHTRALSMRRLTLEALSTGIASGLLSLNYEEGFLRANVVKLRSPSERIKPYTAAADKLGRWMARVPPANVFSLLRVRP</sequence>
<proteinExistence type="predicted"/>
<accession>A0ABU8RV06</accession>
<dbReference type="RefSeq" id="WP_339586515.1">
    <property type="nucleotide sequence ID" value="NZ_JBBHJZ010000001.1"/>
</dbReference>
<evidence type="ECO:0000313" key="1">
    <source>
        <dbReference type="EMBL" id="MEJ5976609.1"/>
    </source>
</evidence>
<protein>
    <submittedName>
        <fullName evidence="1">Three component ABC system middle component</fullName>
    </submittedName>
</protein>
<evidence type="ECO:0000313" key="2">
    <source>
        <dbReference type="Proteomes" id="UP001361239"/>
    </source>
</evidence>
<dbReference type="EMBL" id="JBBHJZ010000001">
    <property type="protein sequence ID" value="MEJ5976609.1"/>
    <property type="molecule type" value="Genomic_DNA"/>
</dbReference>
<reference evidence="1 2" key="1">
    <citation type="submission" date="2024-03" db="EMBL/GenBank/DDBJ databases">
        <authorList>
            <person name="Jo J.-H."/>
        </authorList>
    </citation>
    <scope>NUCLEOTIDE SEQUENCE [LARGE SCALE GENOMIC DNA]</scope>
    <source>
        <strain evidence="1 2">PS1R-30</strain>
    </source>
</reference>
<dbReference type="Pfam" id="PF20131">
    <property type="entry name" value="MC3"/>
    <property type="match status" value="1"/>
</dbReference>
<gene>
    <name evidence="1" type="ORF">WG901_08185</name>
</gene>